<reference evidence="6" key="1">
    <citation type="journal article" date="2016" name="Proc. Natl. Acad. Sci. U.S.A.">
        <title>Chromosome-level assembly of Arabidopsis thaliana Ler reveals the extent of translocation and inversion polymorphisms.</title>
        <authorList>
            <person name="Zapata L."/>
            <person name="Ding J."/>
            <person name="Willing E.M."/>
            <person name="Hartwig B."/>
            <person name="Bezdan D."/>
            <person name="Jiao W.B."/>
            <person name="Patel V."/>
            <person name="Velikkakam James G."/>
            <person name="Koornneef M."/>
            <person name="Ossowski S."/>
            <person name="Schneeberger K."/>
        </authorList>
    </citation>
    <scope>NUCLEOTIDE SEQUENCE [LARGE SCALE GENOMIC DNA]</scope>
    <source>
        <strain evidence="6">cv. Landsberg erecta</strain>
    </source>
</reference>
<dbReference type="OMA" id="SHFTAVH"/>
<evidence type="ECO:0000313" key="6">
    <source>
        <dbReference type="Proteomes" id="UP000078284"/>
    </source>
</evidence>
<dbReference type="Proteomes" id="UP000434276">
    <property type="component" value="Unassembled WGS sequence"/>
</dbReference>
<sequence length="220" mass="23807">MSGSTTGCGGPCGACKFLRRKCVADCVFAPYFDSVEGTSHFTAVHKVFGASNASKLLMMIPASRRLDAVVTLTYEALARLRDPVYGCVGHIFALQHQVMNLQAELAYVQTQLSTLQGLPPPNSQNNSRTEAASSSNVPLISSVDSKDNMSSSSSHIPCMSQQQEQEQPKEAIEVPTESVDLSTFFGLENPVDEDGDLNALAREFFTKYLTGGKYRPSSLI</sequence>
<reference evidence="4 7" key="3">
    <citation type="submission" date="2019-12" db="EMBL/GenBank/DDBJ databases">
        <authorList>
            <person name="Jiao W.-B."/>
            <person name="Schneeberger K."/>
        </authorList>
    </citation>
    <scope>NUCLEOTIDE SEQUENCE [LARGE SCALE GENOMIC DNA]</scope>
    <source>
        <strain evidence="7">cv. C24</strain>
    </source>
</reference>
<evidence type="ECO:0000313" key="7">
    <source>
        <dbReference type="Proteomes" id="UP000434276"/>
    </source>
</evidence>
<dbReference type="EMBL" id="CACSHJ010000095">
    <property type="protein sequence ID" value="CAA0392703.1"/>
    <property type="molecule type" value="Genomic_DNA"/>
</dbReference>
<reference evidence="5" key="2">
    <citation type="submission" date="2016-03" db="EMBL/GenBank/DDBJ databases">
        <title>Full-length assembly of Arabidopsis thaliana Ler reveals the complement of translocations and inversions.</title>
        <authorList>
            <person name="Zapata L."/>
            <person name="Schneeberger K."/>
            <person name="Ossowski S."/>
        </authorList>
    </citation>
    <scope>NUCLEOTIDE SEQUENCE [LARGE SCALE GENOMIC DNA]</scope>
    <source>
        <tissue evidence="5">Leaf</tissue>
    </source>
</reference>
<protein>
    <submittedName>
        <fullName evidence="5">LBD31</fullName>
    </submittedName>
</protein>
<comment type="similarity">
    <text evidence="1">Belongs to the LOB domain-containing protein family.</text>
</comment>
<dbReference type="InterPro" id="IPR004883">
    <property type="entry name" value="LOB"/>
</dbReference>
<evidence type="ECO:0000256" key="2">
    <source>
        <dbReference type="SAM" id="MobiDB-lite"/>
    </source>
</evidence>
<dbReference type="OrthoDB" id="1903788at2759"/>
<dbReference type="PANTHER" id="PTHR31529:SF47">
    <property type="entry name" value="LOB DOMAIN-CONTAINING PROTEIN 31"/>
    <property type="match status" value="1"/>
</dbReference>
<dbReference type="KEGG" id="ath:AT4G00210"/>
<accession>A0A178UT63</accession>
<dbReference type="PANTHER" id="PTHR31529">
    <property type="entry name" value="LOB DOMAIN CONTAINING PROTEIN"/>
    <property type="match status" value="1"/>
</dbReference>
<accession>A0A5S9XNG6</accession>
<proteinExistence type="inferred from homology"/>
<evidence type="ECO:0000256" key="1">
    <source>
        <dbReference type="ARBA" id="ARBA00005474"/>
    </source>
</evidence>
<dbReference type="PROSITE" id="PS50891">
    <property type="entry name" value="LOB"/>
    <property type="match status" value="1"/>
</dbReference>
<evidence type="ECO:0000313" key="4">
    <source>
        <dbReference type="EMBL" id="CAA0392703.1"/>
    </source>
</evidence>
<feature type="domain" description="LOB" evidence="3">
    <location>
        <begin position="10"/>
        <end position="112"/>
    </location>
</feature>
<dbReference type="ExpressionAtlas" id="A0A178UT63">
    <property type="expression patterns" value="baseline and differential"/>
</dbReference>
<evidence type="ECO:0000259" key="3">
    <source>
        <dbReference type="PROSITE" id="PS50891"/>
    </source>
</evidence>
<gene>
    <name evidence="5" type="ordered locus">AXX17_At4g00250</name>
    <name evidence="4" type="ORF">C24_LOCUS16651</name>
</gene>
<dbReference type="SMR" id="A0A178UT63"/>
<feature type="compositionally biased region" description="Polar residues" evidence="2">
    <location>
        <begin position="123"/>
        <end position="139"/>
    </location>
</feature>
<name>A0A178UT63_ARATH</name>
<dbReference type="AlphaFoldDB" id="A0A178UT63"/>
<dbReference type="EMBL" id="LUHQ01000004">
    <property type="protein sequence ID" value="OAO96805.1"/>
    <property type="molecule type" value="Genomic_DNA"/>
</dbReference>
<feature type="region of interest" description="Disordered" evidence="2">
    <location>
        <begin position="117"/>
        <end position="172"/>
    </location>
</feature>
<dbReference type="Pfam" id="PF03195">
    <property type="entry name" value="LOB"/>
    <property type="match status" value="1"/>
</dbReference>
<evidence type="ECO:0000313" key="5">
    <source>
        <dbReference type="EMBL" id="OAO96805.1"/>
    </source>
</evidence>
<dbReference type="Proteomes" id="UP000078284">
    <property type="component" value="Chromosome 4"/>
</dbReference>
<organism evidence="5 6">
    <name type="scientific">Arabidopsis thaliana</name>
    <name type="common">Mouse-ear cress</name>
    <dbReference type="NCBI Taxonomy" id="3702"/>
    <lineage>
        <taxon>Eukaryota</taxon>
        <taxon>Viridiplantae</taxon>
        <taxon>Streptophyta</taxon>
        <taxon>Embryophyta</taxon>
        <taxon>Tracheophyta</taxon>
        <taxon>Spermatophyta</taxon>
        <taxon>Magnoliopsida</taxon>
        <taxon>eudicotyledons</taxon>
        <taxon>Gunneridae</taxon>
        <taxon>Pentapetalae</taxon>
        <taxon>rosids</taxon>
        <taxon>malvids</taxon>
        <taxon>Brassicales</taxon>
        <taxon>Brassicaceae</taxon>
        <taxon>Camelineae</taxon>
        <taxon>Arabidopsis</taxon>
    </lineage>
</organism>